<evidence type="ECO:0000256" key="2">
    <source>
        <dbReference type="SAM" id="Phobius"/>
    </source>
</evidence>
<dbReference type="EMBL" id="JAAFYZ010000216">
    <property type="protein sequence ID" value="MBS2552878.1"/>
    <property type="molecule type" value="Genomic_DNA"/>
</dbReference>
<dbReference type="InterPro" id="IPR051172">
    <property type="entry name" value="Chlamydia_OmcB"/>
</dbReference>
<dbReference type="PANTHER" id="PTHR34819">
    <property type="entry name" value="LARGE CYSTEINE-RICH PERIPLASMIC PROTEIN OMCB"/>
    <property type="match status" value="1"/>
</dbReference>
<dbReference type="NCBIfam" id="TIGR01451">
    <property type="entry name" value="B_ant_repeat"/>
    <property type="match status" value="1"/>
</dbReference>
<keyword evidence="6" id="KW-1185">Reference proteome</keyword>
<keyword evidence="2" id="KW-0472">Membrane</keyword>
<dbReference type="InterPro" id="IPR046022">
    <property type="entry name" value="DUF5979"/>
</dbReference>
<feature type="signal peptide" evidence="3">
    <location>
        <begin position="1"/>
        <end position="36"/>
    </location>
</feature>
<dbReference type="RefSeq" id="WP_212018887.1">
    <property type="nucleotide sequence ID" value="NZ_JAAFYZ010000216.1"/>
</dbReference>
<feature type="chain" id="PRO_5045561349" description="DUF5979 domain-containing protein" evidence="3">
    <location>
        <begin position="37"/>
        <end position="1812"/>
    </location>
</feature>
<feature type="domain" description="DUF5979" evidence="4">
    <location>
        <begin position="1435"/>
        <end position="1544"/>
    </location>
</feature>
<dbReference type="PANTHER" id="PTHR34819:SF3">
    <property type="entry name" value="CELL SURFACE PROTEIN"/>
    <property type="match status" value="1"/>
</dbReference>
<evidence type="ECO:0000259" key="4">
    <source>
        <dbReference type="Pfam" id="PF19407"/>
    </source>
</evidence>
<keyword evidence="3" id="KW-0732">Signal</keyword>
<name>A0ABS5L3F0_9ACTN</name>
<accession>A0ABS5L3F0</accession>
<gene>
    <name evidence="5" type="ORF">KGQ19_39100</name>
</gene>
<organism evidence="5 6">
    <name type="scientific">Catenulispora pinistramenti</name>
    <dbReference type="NCBI Taxonomy" id="2705254"/>
    <lineage>
        <taxon>Bacteria</taxon>
        <taxon>Bacillati</taxon>
        <taxon>Actinomycetota</taxon>
        <taxon>Actinomycetes</taxon>
        <taxon>Catenulisporales</taxon>
        <taxon>Catenulisporaceae</taxon>
        <taxon>Catenulispora</taxon>
    </lineage>
</organism>
<keyword evidence="2" id="KW-0812">Transmembrane</keyword>
<feature type="region of interest" description="Disordered" evidence="1">
    <location>
        <begin position="1496"/>
        <end position="1533"/>
    </location>
</feature>
<evidence type="ECO:0000313" key="6">
    <source>
        <dbReference type="Proteomes" id="UP000730482"/>
    </source>
</evidence>
<reference evidence="5 6" key="1">
    <citation type="submission" date="2020-02" db="EMBL/GenBank/DDBJ databases">
        <title>Acidophilic actinobacteria isolated from forest soil.</title>
        <authorList>
            <person name="Golinska P."/>
        </authorList>
    </citation>
    <scope>NUCLEOTIDE SEQUENCE [LARGE SCALE GENOMIC DNA]</scope>
    <source>
        <strain evidence="5 6">NL8</strain>
    </source>
</reference>
<feature type="region of interest" description="Disordered" evidence="1">
    <location>
        <begin position="565"/>
        <end position="587"/>
    </location>
</feature>
<feature type="domain" description="DUF5979" evidence="4">
    <location>
        <begin position="1550"/>
        <end position="1643"/>
    </location>
</feature>
<dbReference type="Gene3D" id="2.60.40.740">
    <property type="match status" value="1"/>
</dbReference>
<dbReference type="Pfam" id="PF19407">
    <property type="entry name" value="DUF5979"/>
    <property type="match status" value="4"/>
</dbReference>
<sequence>MRRTRIHLSGRPRARRWAAVLAATAVAGLSAGPGWAATTPRPTPAELQYAAGQPVMTIDKTVRDAPDPLVPGSTFTYHLTLSCSSLRDSCQDVVLSDTLPAEFDVDTLPASTPTREVDYDPATRKLTVTFKTPLPSPPNPAGSTGIPAGGTQDVDVVMKVPDSGSLKNGQTVNNTATASAANADTVLDSASVTVTIPKYADAGGTKSWSPAANVATLGGTSTVTLGAANLSSGSTRISPLAIEENSVAMFDDFDLTGIGPVRRMPAGADRVTVLVCTKPIGSPCSAAEYIAAPAVPGPDLALPAGVSPGQVTGVKFEFSNAAGTPLPYDATGASVPIEVKLRNTVRSTGAPLNPPTRQTIRNCAAPSVKDIASGFTILGEEACATHDILPNVATVDVAKRFYSDANGDFSQNGNAVVGQHSGVTANVTAKNTSPFPVQTLTITEPSDSTAAQFDAVDAKTVRLTFPTGATSAELSVTCGDGTVLPVRTFTAAATVPAGCPAGSPPKRISVTYKGNIAQGATGALAVHGNLNGKETSAGVRDCADASATNPSDGSGTAAGLTCATLPMQEPNSSGHGSKTSSQSEIPPGQPVWFTVDYNNTGNVLQPNVVLTDPADPTAAGNPFDLVQISDVQVVTSPTTLPVTIELFDPTTKAWVRYVRGDTALPAIARGVRFVAANGVPPGGRITGHILVTLRDGVEPGQNVHNCFSTSVDSKVTDNRCTDVATGPARAGASLTKSLSPATVSRPVPGVAPQTVNARLTVVNTGNVSLKQLVLTDADPAFFDAMTLTGITGVTFPPGANQVQVDACAVCGANPTWVLGSPTTSTTPSLPSGVSAADVQGLRVTFTSTSGGYDIVPQTSAPNGGQCPMSSFCFTAQPRDGLRSDPGTPIPDTVSDTVTGAGESRLQNPGQTFPIPPGSATVNVVTGTHRLKVDKEPPDQTVSPGNPASFQLVTTNTGTAPIQDLSIADAIPNGLVFDDTFAGTDGYPFTISYTGPTGPASPMPSQVSFQPARDAGGKIVGLTWKFPGFTFYPTAQITLGFQVKLAGGIAAGTRITNKYAAGSDTQEGITCDPSSPRLTVLSNNPALGPGTFCQSQADVVARPGASFDAAKWVAGDPALGFQDSFTGATYPVGDARCPSLVYQGTTYTRYPCIALTKPGQNFEYLISVTNQGTEPAGAMSVLDVFPAPGDTGVLLGDQDRGTTWDTVPQLVGPVTYDGPGQATITYSATANPCGQRIATPQRPCHATSWNPAPPGHPTGFEAGVAYAPGLAPGATVTFRMTFQAPADLSTPAFPAPAWNSFAHTETVSTGALPVTEPPKAGIGLVFGNVKVAKLVNDPPDVPFGPFTVDYSCSLTTAGGVTQEVRTGRESLTEAQPLSLTGIPAGAVCRIWESDAAGAVTDHGPGNPLVVTVAVAAGADQVQRFEITNQFPRRDLVVWKRVTGPAADEVGQGPFTVTVDCSFRGNRLPGFPKDLTFTGNGSQALTGLPIGSKCDVEETDAGGATSHEEFVTSTERATVVTSRTGSKRDEPTSDTPAQVVVANSFEQGGLLIVKKLEGPGAAPASRRFGFHVLCDFNGRKAVVARDVEMGPPDFLVTVPDLPVGAVCTVTETDAGGADAPAAPVGPLTIEQGAANVVSATLTNVFSAGHLTLVKRLAGAGAAAAEADGFAYPLHVLCTVDGGVGAYALDAVYRVKADEPFAVPAPIPVGARCWVGEVDRQGAESVHIDHGSAADAAVVSGPGAGITITATNTFTEAPEPGTGTGTHGGKGRPMLPGTGVGAGVWMSAWLAFGLLAVGAALVWGRRRGGVGDGMR</sequence>
<keyword evidence="2" id="KW-1133">Transmembrane helix</keyword>
<feature type="compositionally biased region" description="Low complexity" evidence="1">
    <location>
        <begin position="572"/>
        <end position="583"/>
    </location>
</feature>
<feature type="domain" description="DUF5979" evidence="4">
    <location>
        <begin position="1329"/>
        <end position="1429"/>
    </location>
</feature>
<feature type="domain" description="DUF5979" evidence="4">
    <location>
        <begin position="1649"/>
        <end position="1752"/>
    </location>
</feature>
<dbReference type="InterPro" id="IPR047589">
    <property type="entry name" value="DUF11_rpt"/>
</dbReference>
<evidence type="ECO:0000313" key="5">
    <source>
        <dbReference type="EMBL" id="MBS2552878.1"/>
    </source>
</evidence>
<feature type="transmembrane region" description="Helical" evidence="2">
    <location>
        <begin position="1779"/>
        <end position="1801"/>
    </location>
</feature>
<protein>
    <recommendedName>
        <fullName evidence="4">DUF5979 domain-containing protein</fullName>
    </recommendedName>
</protein>
<feature type="region of interest" description="Disordered" evidence="1">
    <location>
        <begin position="1749"/>
        <end position="1771"/>
    </location>
</feature>
<evidence type="ECO:0000256" key="1">
    <source>
        <dbReference type="SAM" id="MobiDB-lite"/>
    </source>
</evidence>
<feature type="compositionally biased region" description="Polar residues" evidence="1">
    <location>
        <begin position="1509"/>
        <end position="1522"/>
    </location>
</feature>
<evidence type="ECO:0000256" key="3">
    <source>
        <dbReference type="SAM" id="SignalP"/>
    </source>
</evidence>
<proteinExistence type="predicted"/>
<comment type="caution">
    <text evidence="5">The sequence shown here is derived from an EMBL/GenBank/DDBJ whole genome shotgun (WGS) entry which is preliminary data.</text>
</comment>
<dbReference type="Proteomes" id="UP000730482">
    <property type="component" value="Unassembled WGS sequence"/>
</dbReference>